<dbReference type="RefSeq" id="WP_172107843.1">
    <property type="nucleotide sequence ID" value="NZ_JABFDN010000001.1"/>
</dbReference>
<dbReference type="InterPro" id="IPR032494">
    <property type="entry name" value="Phage_TTP_N"/>
</dbReference>
<reference evidence="2" key="1">
    <citation type="submission" date="2020-05" db="EMBL/GenBank/DDBJ databases">
        <title>Nod-independent and nitrogen-fixing Bradyrhizobium aeschynomene sp. nov. isolated from nodules of Aeschynomene indica.</title>
        <authorList>
            <person name="Zhang Z."/>
        </authorList>
    </citation>
    <scope>NUCLEOTIDE SEQUENCE</scope>
    <source>
        <strain evidence="2">83012</strain>
    </source>
</reference>
<evidence type="ECO:0000259" key="1">
    <source>
        <dbReference type="Pfam" id="PF16461"/>
    </source>
</evidence>
<protein>
    <submittedName>
        <fullName evidence="2">Outer capsid protein Hoc</fullName>
    </submittedName>
</protein>
<comment type="caution">
    <text evidence="2">The sequence shown here is derived from an EMBL/GenBank/DDBJ whole genome shotgun (WGS) entry which is preliminary data.</text>
</comment>
<evidence type="ECO:0000313" key="3">
    <source>
        <dbReference type="Proteomes" id="UP000886476"/>
    </source>
</evidence>
<evidence type="ECO:0000313" key="2">
    <source>
        <dbReference type="EMBL" id="NPU63387.1"/>
    </source>
</evidence>
<feature type="domain" description="Lambda phage tail tube protein N-terminal" evidence="1">
    <location>
        <begin position="17"/>
        <end position="141"/>
    </location>
</feature>
<dbReference type="Gene3D" id="4.10.410.40">
    <property type="match status" value="1"/>
</dbReference>
<sequence length="144" mass="15023">MATNATIGFGTLFKTGNGAVPEIFTTLAEVTNITPPAMARDTVDVTHELSPEAWREFIAGLKDGGEVSVEMNFVPGQSDAAALMAELALSGSAALKNRQIVFPDGSVFAFAAILTAYEPDAPIDDKMSASVTFKVSGKPTLNGL</sequence>
<gene>
    <name evidence="2" type="ORF">HL667_00050</name>
</gene>
<proteinExistence type="predicted"/>
<dbReference type="Proteomes" id="UP000886476">
    <property type="component" value="Unassembled WGS sequence"/>
</dbReference>
<organism evidence="2 3">
    <name type="scientific">Bradyrhizobium aeschynomenes</name>
    <dbReference type="NCBI Taxonomy" id="2734909"/>
    <lineage>
        <taxon>Bacteria</taxon>
        <taxon>Pseudomonadati</taxon>
        <taxon>Pseudomonadota</taxon>
        <taxon>Alphaproteobacteria</taxon>
        <taxon>Hyphomicrobiales</taxon>
        <taxon>Nitrobacteraceae</taxon>
        <taxon>Bradyrhizobium</taxon>
    </lineage>
</organism>
<name>A0ABX2C7V1_9BRAD</name>
<dbReference type="Pfam" id="PF16461">
    <property type="entry name" value="Phage_TTP_12"/>
    <property type="match status" value="1"/>
</dbReference>
<dbReference type="EMBL" id="JABFDN010000001">
    <property type="protein sequence ID" value="NPU63387.1"/>
    <property type="molecule type" value="Genomic_DNA"/>
</dbReference>
<accession>A0ABX2C7V1</accession>
<keyword evidence="3" id="KW-1185">Reference proteome</keyword>